<dbReference type="RefSeq" id="WP_354734963.1">
    <property type="nucleotide sequence ID" value="NZ_JBHMAY010000007.1"/>
</dbReference>
<sequence length="83" mass="9256">MNTWYYSDAEASVRPRLEAARRTSTFDEVTGGLDQETAVYEARRCLSCGSCFHCDNCFGVCPDNAVLLQGMRDVRAGMSLRSH</sequence>
<protein>
    <recommendedName>
        <fullName evidence="3">4Fe-4S ferredoxin-type domain-containing protein</fullName>
    </recommendedName>
</protein>
<reference evidence="2" key="1">
    <citation type="journal article" date="2019" name="Int. J. Syst. Evol. Microbiol.">
        <title>The Global Catalogue of Microorganisms (GCM) 10K type strain sequencing project: providing services to taxonomists for standard genome sequencing and annotation.</title>
        <authorList>
            <consortium name="The Broad Institute Genomics Platform"/>
            <consortium name="The Broad Institute Genome Sequencing Center for Infectious Disease"/>
            <person name="Wu L."/>
            <person name="Ma J."/>
        </authorList>
    </citation>
    <scope>NUCLEOTIDE SEQUENCE [LARGE SCALE GENOMIC DNA]</scope>
    <source>
        <strain evidence="2">CGMCC 4.7682</strain>
    </source>
</reference>
<dbReference type="InterPro" id="IPR009051">
    <property type="entry name" value="Helical_ferredxn"/>
</dbReference>
<evidence type="ECO:0000313" key="2">
    <source>
        <dbReference type="Proteomes" id="UP001595764"/>
    </source>
</evidence>
<dbReference type="SUPFAM" id="SSF46548">
    <property type="entry name" value="alpha-helical ferredoxin"/>
    <property type="match status" value="1"/>
</dbReference>
<dbReference type="Gene3D" id="1.10.1060.10">
    <property type="entry name" value="Alpha-helical ferredoxin"/>
    <property type="match status" value="1"/>
</dbReference>
<evidence type="ECO:0000313" key="1">
    <source>
        <dbReference type="EMBL" id="MFC3510600.1"/>
    </source>
</evidence>
<comment type="caution">
    <text evidence="1">The sequence shown here is derived from an EMBL/GenBank/DDBJ whole genome shotgun (WGS) entry which is preliminary data.</text>
</comment>
<proteinExistence type="predicted"/>
<gene>
    <name evidence="1" type="ORF">ACFORO_10540</name>
</gene>
<organism evidence="1 2">
    <name type="scientific">Amycolatopsis halotolerans</name>
    <dbReference type="NCBI Taxonomy" id="330083"/>
    <lineage>
        <taxon>Bacteria</taxon>
        <taxon>Bacillati</taxon>
        <taxon>Actinomycetota</taxon>
        <taxon>Actinomycetes</taxon>
        <taxon>Pseudonocardiales</taxon>
        <taxon>Pseudonocardiaceae</taxon>
        <taxon>Amycolatopsis</taxon>
    </lineage>
</organism>
<evidence type="ECO:0008006" key="3">
    <source>
        <dbReference type="Google" id="ProtNLM"/>
    </source>
</evidence>
<keyword evidence="2" id="KW-1185">Reference proteome</keyword>
<name>A0ABV7QB79_9PSEU</name>
<accession>A0ABV7QB79</accession>
<dbReference type="Proteomes" id="UP001595764">
    <property type="component" value="Unassembled WGS sequence"/>
</dbReference>
<dbReference type="EMBL" id="JBHRWI010000015">
    <property type="protein sequence ID" value="MFC3510600.1"/>
    <property type="molecule type" value="Genomic_DNA"/>
</dbReference>